<dbReference type="EMBL" id="JACXST010000002">
    <property type="protein sequence ID" value="MBD9361807.1"/>
    <property type="molecule type" value="Genomic_DNA"/>
</dbReference>
<name>A0ABR9DIV4_9GAMM</name>
<dbReference type="RefSeq" id="WP_192394577.1">
    <property type="nucleotide sequence ID" value="NZ_CAJHIU010000002.1"/>
</dbReference>
<feature type="domain" description="HTH araC/xylS-type" evidence="3">
    <location>
        <begin position="236"/>
        <end position="334"/>
    </location>
</feature>
<evidence type="ECO:0000313" key="4">
    <source>
        <dbReference type="EMBL" id="MBD9361807.1"/>
    </source>
</evidence>
<dbReference type="InterPro" id="IPR052158">
    <property type="entry name" value="INH-QAR"/>
</dbReference>
<dbReference type="Pfam" id="PF12833">
    <property type="entry name" value="HTH_18"/>
    <property type="match status" value="1"/>
</dbReference>
<dbReference type="Gene3D" id="3.40.50.880">
    <property type="match status" value="1"/>
</dbReference>
<dbReference type="PANTHER" id="PTHR43130">
    <property type="entry name" value="ARAC-FAMILY TRANSCRIPTIONAL REGULATOR"/>
    <property type="match status" value="1"/>
</dbReference>
<evidence type="ECO:0000259" key="3">
    <source>
        <dbReference type="PROSITE" id="PS01124"/>
    </source>
</evidence>
<comment type="caution">
    <text evidence="4">The sequence shown here is derived from an EMBL/GenBank/DDBJ whole genome shotgun (WGS) entry which is preliminary data.</text>
</comment>
<dbReference type="InterPro" id="IPR029062">
    <property type="entry name" value="Class_I_gatase-like"/>
</dbReference>
<proteinExistence type="predicted"/>
<keyword evidence="1" id="KW-0805">Transcription regulation</keyword>
<evidence type="ECO:0000256" key="2">
    <source>
        <dbReference type="ARBA" id="ARBA00023163"/>
    </source>
</evidence>
<dbReference type="SMART" id="SM00342">
    <property type="entry name" value="HTH_ARAC"/>
    <property type="match status" value="1"/>
</dbReference>
<sequence length="341" mass="37983">MTTFSFAKPDSFIFKNRKIGIVAFPNAQSLDITGPFEVFSFASSTLQMLGICEQNIYTLTVLAATPGPVTTMSGLQIIADQAYGDPDSEFDTLMIAGGNITGELANVKLLDWIKAMEPRVNRLASVCTGAFLLAESGLLDGCKATTHWHYCQQLARNYPQVQLEPDHIFVRDGNIFTSGGITSGIDLALAMLEDDWGQELALYVARFLVVFLKRPGGQSQFSHYLTCEASRRPDLRELQAWIIAHIRDDLQVEILAERMAMSSRNFARLFLAETGMTPAKFVEMARIDQARHLLETTDIAVETIADKAGFKDPERMRRAFIRQLGVNPQNYRQRFSKAIAG</sequence>
<dbReference type="InterPro" id="IPR009057">
    <property type="entry name" value="Homeodomain-like_sf"/>
</dbReference>
<dbReference type="InterPro" id="IPR018060">
    <property type="entry name" value="HTH_AraC"/>
</dbReference>
<dbReference type="Gene3D" id="1.10.10.60">
    <property type="entry name" value="Homeodomain-like"/>
    <property type="match status" value="1"/>
</dbReference>
<keyword evidence="2" id="KW-0804">Transcription</keyword>
<evidence type="ECO:0000313" key="5">
    <source>
        <dbReference type="Proteomes" id="UP000641152"/>
    </source>
</evidence>
<accession>A0ABR9DIV4</accession>
<dbReference type="SUPFAM" id="SSF52317">
    <property type="entry name" value="Class I glutamine amidotransferase-like"/>
    <property type="match status" value="1"/>
</dbReference>
<reference evidence="4 5" key="1">
    <citation type="submission" date="2020-09" db="EMBL/GenBank/DDBJ databases">
        <title>Methylomonas albis sp. nov. and Methylomonas fluvii sp. nov.: Two cold-adapted methanotrophs from the River Elbe and an amended description of Methylovulum psychrotolerans strain Eb1.</title>
        <authorList>
            <person name="Bussmann I.K."/>
            <person name="Klings K.-W."/>
            <person name="Warnstedt J."/>
            <person name="Hoppert M."/>
            <person name="Saborowski A."/>
            <person name="Horn F."/>
            <person name="Liebner S."/>
        </authorList>
    </citation>
    <scope>NUCLEOTIDE SEQUENCE [LARGE SCALE GENOMIC DNA]</scope>
    <source>
        <strain evidence="4 5">EbB</strain>
    </source>
</reference>
<dbReference type="CDD" id="cd03137">
    <property type="entry name" value="GATase1_AraC_1"/>
    <property type="match status" value="1"/>
</dbReference>
<protein>
    <submittedName>
        <fullName evidence="4">GlxA family transcriptional regulator</fullName>
    </submittedName>
</protein>
<dbReference type="PROSITE" id="PS01124">
    <property type="entry name" value="HTH_ARAC_FAMILY_2"/>
    <property type="match status" value="1"/>
</dbReference>
<dbReference type="PANTHER" id="PTHR43130:SF3">
    <property type="entry name" value="HTH-TYPE TRANSCRIPTIONAL REGULATOR RV1931C"/>
    <property type="match status" value="1"/>
</dbReference>
<dbReference type="Proteomes" id="UP000641152">
    <property type="component" value="Unassembled WGS sequence"/>
</dbReference>
<organism evidence="4 5">
    <name type="scientific">Methylomonas fluvii</name>
    <dbReference type="NCBI Taxonomy" id="1854564"/>
    <lineage>
        <taxon>Bacteria</taxon>
        <taxon>Pseudomonadati</taxon>
        <taxon>Pseudomonadota</taxon>
        <taxon>Gammaproteobacteria</taxon>
        <taxon>Methylococcales</taxon>
        <taxon>Methylococcaceae</taxon>
        <taxon>Methylomonas</taxon>
    </lineage>
</organism>
<keyword evidence="5" id="KW-1185">Reference proteome</keyword>
<evidence type="ECO:0000256" key="1">
    <source>
        <dbReference type="ARBA" id="ARBA00023015"/>
    </source>
</evidence>
<dbReference type="Pfam" id="PF01965">
    <property type="entry name" value="DJ-1_PfpI"/>
    <property type="match status" value="1"/>
</dbReference>
<dbReference type="InterPro" id="IPR002818">
    <property type="entry name" value="DJ-1/PfpI"/>
</dbReference>
<gene>
    <name evidence="4" type="ORF">EBB_15015</name>
</gene>
<dbReference type="SUPFAM" id="SSF46689">
    <property type="entry name" value="Homeodomain-like"/>
    <property type="match status" value="2"/>
</dbReference>